<reference evidence="2" key="1">
    <citation type="submission" date="2022-06" db="EMBL/GenBank/DDBJ databases">
        <authorList>
            <person name="Ping M."/>
        </authorList>
    </citation>
    <scope>NUCLEOTIDE SEQUENCE</scope>
    <source>
        <strain evidence="2">JCM11759T</strain>
    </source>
</reference>
<keyword evidence="3" id="KW-1185">Reference proteome</keyword>
<sequence length="264" mass="29940">MPFHEPGHPDDLTHPSVIWALAVFHMTFERGTVANGWNHEHWVRDSELQVIDGGGRWWRMVRIEGGRYLIVGWERSSGTLYEDDQACLDLLAGAPDWIPWEWAQRVDDETPFGFAYWWDGRRWGRAGYPDQVDSDGLDVQLGGYVSAESHLAFLVERLEIFWDLWDEHEPSEEEFEQFMRPIVERVAEAPVEADWICGALLDVSVEFEKEKVLEVLGLGGMIAGAPVSPGFPAGTGRPADRPDQWPLGEPPLPVVWGRPLTEPA</sequence>
<organism evidence="2 3">
    <name type="scientific">Nocardiopsis exhalans</name>
    <dbReference type="NCBI Taxonomy" id="163604"/>
    <lineage>
        <taxon>Bacteria</taxon>
        <taxon>Bacillati</taxon>
        <taxon>Actinomycetota</taxon>
        <taxon>Actinomycetes</taxon>
        <taxon>Streptosporangiales</taxon>
        <taxon>Nocardiopsidaceae</taxon>
        <taxon>Nocardiopsis</taxon>
    </lineage>
</organism>
<protein>
    <submittedName>
        <fullName evidence="2">Uncharacterized protein</fullName>
    </submittedName>
</protein>
<proteinExistence type="predicted"/>
<evidence type="ECO:0000313" key="2">
    <source>
        <dbReference type="EMBL" id="USY19610.1"/>
    </source>
</evidence>
<dbReference type="RefSeq" id="WP_254418806.1">
    <property type="nucleotide sequence ID" value="NZ_BAAAJB010000072.1"/>
</dbReference>
<dbReference type="EMBL" id="CP099837">
    <property type="protein sequence ID" value="USY19610.1"/>
    <property type="molecule type" value="Genomic_DNA"/>
</dbReference>
<accession>A0ABY5D9G7</accession>
<feature type="region of interest" description="Disordered" evidence="1">
    <location>
        <begin position="229"/>
        <end position="264"/>
    </location>
</feature>
<name>A0ABY5D9G7_9ACTN</name>
<dbReference type="Proteomes" id="UP001055940">
    <property type="component" value="Chromosome"/>
</dbReference>
<evidence type="ECO:0000313" key="3">
    <source>
        <dbReference type="Proteomes" id="UP001055940"/>
    </source>
</evidence>
<evidence type="ECO:0000256" key="1">
    <source>
        <dbReference type="SAM" id="MobiDB-lite"/>
    </source>
</evidence>
<gene>
    <name evidence="2" type="ORF">NE857_30970</name>
</gene>